<evidence type="ECO:0000313" key="2">
    <source>
        <dbReference type="EMBL" id="OOQ59272.1"/>
    </source>
</evidence>
<evidence type="ECO:0008006" key="4">
    <source>
        <dbReference type="Google" id="ProtNLM"/>
    </source>
</evidence>
<dbReference type="STRING" id="1792845.BC343_28540"/>
<keyword evidence="1" id="KW-0732">Signal</keyword>
<comment type="caution">
    <text evidence="2">The sequence shown here is derived from an EMBL/GenBank/DDBJ whole genome shotgun (WGS) entry which is preliminary data.</text>
</comment>
<reference evidence="2 3" key="1">
    <citation type="submission" date="2016-07" db="EMBL/GenBank/DDBJ databases">
        <title>Genomic analysis of zinc-resistant bacterium Mucilaginibacter pedocola TBZ30.</title>
        <authorList>
            <person name="Huang J."/>
            <person name="Tang J."/>
        </authorList>
    </citation>
    <scope>NUCLEOTIDE SEQUENCE [LARGE SCALE GENOMIC DNA]</scope>
    <source>
        <strain evidence="2 3">TBZ30</strain>
    </source>
</reference>
<dbReference type="Proteomes" id="UP000189739">
    <property type="component" value="Unassembled WGS sequence"/>
</dbReference>
<protein>
    <recommendedName>
        <fullName evidence="4">FTP domain-containing protein</fullName>
    </recommendedName>
</protein>
<proteinExistence type="predicted"/>
<dbReference type="EMBL" id="MBTF01000014">
    <property type="protein sequence ID" value="OOQ59272.1"/>
    <property type="molecule type" value="Genomic_DNA"/>
</dbReference>
<sequence length="222" mass="25861">MKRLVLIILLSAIGCSVFAQSAPDSLIASLINAASRERVNPKAKFYYLYKKGVNIEFDKWDFDILQNEKELLKDVPVHDFIEAIENDTSSIDWSNYHLTNAKCVLQKPVKYSYSYKITKIVAYKAPDSVVQQIRADGYVPFRYKGNMSKKRYEKEMNKALERYEKEMPVEDKDLYRFSKPVFSKNRRYALISLNGSGSGCLYIFRYTDGAWAKLYKFNCWVV</sequence>
<evidence type="ECO:0000313" key="3">
    <source>
        <dbReference type="Proteomes" id="UP000189739"/>
    </source>
</evidence>
<feature type="chain" id="PRO_5012164929" description="FTP domain-containing protein" evidence="1">
    <location>
        <begin position="22"/>
        <end position="222"/>
    </location>
</feature>
<dbReference type="AlphaFoldDB" id="A0A1S9PE89"/>
<dbReference type="PROSITE" id="PS51257">
    <property type="entry name" value="PROKAR_LIPOPROTEIN"/>
    <property type="match status" value="1"/>
</dbReference>
<accession>A0A1S9PE89</accession>
<gene>
    <name evidence="2" type="ORF">BC343_28540</name>
</gene>
<name>A0A1S9PE89_9SPHI</name>
<dbReference type="OrthoDB" id="1439633at2"/>
<feature type="signal peptide" evidence="1">
    <location>
        <begin position="1"/>
        <end position="21"/>
    </location>
</feature>
<organism evidence="2 3">
    <name type="scientific">Mucilaginibacter pedocola</name>
    <dbReference type="NCBI Taxonomy" id="1792845"/>
    <lineage>
        <taxon>Bacteria</taxon>
        <taxon>Pseudomonadati</taxon>
        <taxon>Bacteroidota</taxon>
        <taxon>Sphingobacteriia</taxon>
        <taxon>Sphingobacteriales</taxon>
        <taxon>Sphingobacteriaceae</taxon>
        <taxon>Mucilaginibacter</taxon>
    </lineage>
</organism>
<evidence type="ECO:0000256" key="1">
    <source>
        <dbReference type="SAM" id="SignalP"/>
    </source>
</evidence>
<keyword evidence="3" id="KW-1185">Reference proteome</keyword>